<evidence type="ECO:0000256" key="1">
    <source>
        <dbReference type="SAM" id="MobiDB-lite"/>
    </source>
</evidence>
<evidence type="ECO:0000256" key="2">
    <source>
        <dbReference type="SAM" id="Phobius"/>
    </source>
</evidence>
<feature type="compositionally biased region" description="Polar residues" evidence="1">
    <location>
        <begin position="269"/>
        <end position="287"/>
    </location>
</feature>
<dbReference type="AlphaFoldDB" id="A0A2P5A2A1"/>
<keyword evidence="2" id="KW-0472">Membrane</keyword>
<feature type="compositionally biased region" description="Acidic residues" evidence="1">
    <location>
        <begin position="138"/>
        <end position="147"/>
    </location>
</feature>
<organism evidence="3 4">
    <name type="scientific">Trichoderma gamsii</name>
    <dbReference type="NCBI Taxonomy" id="398673"/>
    <lineage>
        <taxon>Eukaryota</taxon>
        <taxon>Fungi</taxon>
        <taxon>Dikarya</taxon>
        <taxon>Ascomycota</taxon>
        <taxon>Pezizomycotina</taxon>
        <taxon>Sordariomycetes</taxon>
        <taxon>Hypocreomycetidae</taxon>
        <taxon>Hypocreales</taxon>
        <taxon>Hypocreaceae</taxon>
        <taxon>Trichoderma</taxon>
    </lineage>
</organism>
<dbReference type="EMBL" id="JPDN02000001">
    <property type="protein sequence ID" value="PON30667.1"/>
    <property type="molecule type" value="Genomic_DNA"/>
</dbReference>
<keyword evidence="4" id="KW-1185">Reference proteome</keyword>
<feature type="compositionally biased region" description="Polar residues" evidence="1">
    <location>
        <begin position="243"/>
        <end position="259"/>
    </location>
</feature>
<keyword evidence="2" id="KW-0812">Transmembrane</keyword>
<feature type="transmembrane region" description="Helical" evidence="2">
    <location>
        <begin position="723"/>
        <end position="756"/>
    </location>
</feature>
<reference evidence="3 4" key="1">
    <citation type="journal article" date="2016" name="Genome Announc.">
        <title>Draft Whole-Genome Sequence of Trichoderma gamsii T6085, a Promising Biocontrol Agent of Fusarium Head Blight on Wheat.</title>
        <authorList>
            <person name="Baroncelli R."/>
            <person name="Zapparata A."/>
            <person name="Piaggeschi G."/>
            <person name="Sarrocco S."/>
            <person name="Vannacci G."/>
        </authorList>
    </citation>
    <scope>NUCLEOTIDE SEQUENCE [LARGE SCALE GENOMIC DNA]</scope>
    <source>
        <strain evidence="3 4">T6085</strain>
    </source>
</reference>
<keyword evidence="2" id="KW-1133">Transmembrane helix</keyword>
<dbReference type="STRING" id="398673.A0A2P5A2A1"/>
<feature type="region of interest" description="Disordered" evidence="1">
    <location>
        <begin position="243"/>
        <end position="314"/>
    </location>
</feature>
<sequence length="796" mass="88271">MPINFAESSIPRYGWSKPTIVHIPASYQQAVAGAHPSDDPFITSTLHDNPLHDDSPYDNFSKQDGNQAPISEHTASQSSQSPWSMGRNLTRQNPSSRLDRDEARSEWETIAGDDEPNYQTNKRPKPKVTLKSLGLVPDTDDEDDGGDVEGKGIKPPFKRPGTPFDAFGFSGRSEEHEEYTISPASVYHEPSECARQPVYGAEVLEMVPSQPTARRDYRVNSKTSSSESTDRFKYDGEAYSTFLQPSSTRETKNSTSRPIATNKERGLSMRTNFESKQSTTPNQTAFYNPTAVLAQHQPGSERSTKTAKAGNGECWPQLCTDADTDADWRTVTTGPVGRAPDHSDLNLIKGTGSSLADVSDIIEENPCPPPKSYRVPGKISHRRNQPIHHPEGFYAETFAQDQPRAGNHYEFPAVNQRQQRAVPEPFQPPIRATAPIRRPSNPFLTPPNWKTSARITELEDGPDDYPTPSPSRIIQPQADTTLALTRTDSSETVWPCFIRPDETVNEFDQAFCETRIKDTILPSEDSTNAFSRLPFELIDLKEAAKTYGSQRYRNADEADAFAHRARLGPLWSGYSNEAGPSCSGGYRFGGSNNPPVTRPSTALFRDQITNTRPAVEFDFADNTPTPSSAILGSLRSKLSLRPKPKAAPRFGHFRAAAALGAKCLRIKAPPAKSQTNNGQEWALPRTETEGVLTPSEVELIESARGEIMERRRSPEEAEHKRKILFMGIVISSIVFPLIGILALFGIFDSTVCWYALGEMKGFTKEQRGMLIQQLLVETFVYTVLTVFLSLHFSGKI</sequence>
<dbReference type="Proteomes" id="UP000054821">
    <property type="component" value="Unassembled WGS sequence"/>
</dbReference>
<feature type="compositionally biased region" description="Polar residues" evidence="1">
    <location>
        <begin position="58"/>
        <end position="96"/>
    </location>
</feature>
<dbReference type="RefSeq" id="XP_024406692.1">
    <property type="nucleotide sequence ID" value="XM_024548477.1"/>
</dbReference>
<name>A0A2P5A2A1_9HYPO</name>
<protein>
    <submittedName>
        <fullName evidence="3">Uncharacterized protein</fullName>
    </submittedName>
</protein>
<comment type="caution">
    <text evidence="3">The sequence shown here is derived from an EMBL/GenBank/DDBJ whole genome shotgun (WGS) entry which is preliminary data.</text>
</comment>
<gene>
    <name evidence="3" type="ORF">TGAM01_v200087</name>
</gene>
<accession>A0A2P5A2A1</accession>
<feature type="transmembrane region" description="Helical" evidence="2">
    <location>
        <begin position="768"/>
        <end position="792"/>
    </location>
</feature>
<evidence type="ECO:0000313" key="3">
    <source>
        <dbReference type="EMBL" id="PON30667.1"/>
    </source>
</evidence>
<feature type="region of interest" description="Disordered" evidence="1">
    <location>
        <begin position="31"/>
        <end position="176"/>
    </location>
</feature>
<dbReference type="GeneID" id="29984726"/>
<feature type="compositionally biased region" description="Basic and acidic residues" evidence="1">
    <location>
        <begin position="97"/>
        <end position="107"/>
    </location>
</feature>
<evidence type="ECO:0000313" key="4">
    <source>
        <dbReference type="Proteomes" id="UP000054821"/>
    </source>
</evidence>
<proteinExistence type="predicted"/>